<dbReference type="Pfam" id="PF13237">
    <property type="entry name" value="Fer4_10"/>
    <property type="match status" value="1"/>
</dbReference>
<feature type="domain" description="4Fe-4S ferredoxin-type" evidence="4">
    <location>
        <begin position="34"/>
        <end position="63"/>
    </location>
</feature>
<sequence length="271" mass="30444">MKRRIIKIDEDKCTGCGICIPDCPEGALQVIDGKARLISDLFCDGLGACIKACPENAMEIEEREAEEYNESKVMVNIVKGGVNVIKAHLKHLKDHGENKLFDEAIKYLKDNNLEVPNMEENKACGCPGSMQRDLRNQFRGENNSSNVQMHSELRNWPIQLKLINPNANYFDNADLLVAADCVPFSYPNFHSRFLKDKTLLMFCPKLDSDIDGYISKLANIFTEKNINSITIVRMEVPCCGGVETVVRKALEIAQKNIIIKEYTISIDGSII</sequence>
<dbReference type="RefSeq" id="WP_304386116.1">
    <property type="nucleotide sequence ID" value="NZ_JAUPBL010000130.1"/>
</dbReference>
<accession>A0ABT8YZ12</accession>
<gene>
    <name evidence="5" type="ORF">Q5M86_05200</name>
</gene>
<keyword evidence="3" id="KW-0411">Iron-sulfur</keyword>
<dbReference type="InterPro" id="IPR017900">
    <property type="entry name" value="4Fe4S_Fe_S_CS"/>
</dbReference>
<evidence type="ECO:0000259" key="4">
    <source>
        <dbReference type="PROSITE" id="PS51379"/>
    </source>
</evidence>
<dbReference type="SUPFAM" id="SSF54862">
    <property type="entry name" value="4Fe-4S ferredoxins"/>
    <property type="match status" value="1"/>
</dbReference>
<comment type="caution">
    <text evidence="5">The sequence shown here is derived from an EMBL/GenBank/DDBJ whole genome shotgun (WGS) entry which is preliminary data.</text>
</comment>
<evidence type="ECO:0000256" key="2">
    <source>
        <dbReference type="ARBA" id="ARBA00023004"/>
    </source>
</evidence>
<evidence type="ECO:0000313" key="5">
    <source>
        <dbReference type="EMBL" id="MDO7020165.1"/>
    </source>
</evidence>
<dbReference type="PANTHER" id="PTHR42895:SF1">
    <property type="entry name" value="IRON-SULFUR CLUSTER PROTEIN"/>
    <property type="match status" value="1"/>
</dbReference>
<evidence type="ECO:0000313" key="6">
    <source>
        <dbReference type="Proteomes" id="UP001175147"/>
    </source>
</evidence>
<reference evidence="5" key="1">
    <citation type="submission" date="2023-07" db="EMBL/GenBank/DDBJ databases">
        <title>Mucosal microbiota of week-old chicken and adult hens.</title>
        <authorList>
            <person name="Volf J."/>
            <person name="Karasova D."/>
            <person name="Crhanova M."/>
            <person name="Faldynova M."/>
            <person name="Prikrylova H."/>
            <person name="Zeman M."/>
            <person name="Babak V."/>
            <person name="Rajova J."/>
            <person name="Rychlik I."/>
        </authorList>
    </citation>
    <scope>NUCLEOTIDE SEQUENCE</scope>
    <source>
        <strain evidence="5">ET902</strain>
    </source>
</reference>
<dbReference type="PROSITE" id="PS00198">
    <property type="entry name" value="4FE4S_FER_1"/>
    <property type="match status" value="1"/>
</dbReference>
<proteinExistence type="predicted"/>
<evidence type="ECO:0000256" key="3">
    <source>
        <dbReference type="ARBA" id="ARBA00023014"/>
    </source>
</evidence>
<evidence type="ECO:0000256" key="1">
    <source>
        <dbReference type="ARBA" id="ARBA00022723"/>
    </source>
</evidence>
<keyword evidence="2" id="KW-0408">Iron</keyword>
<dbReference type="Proteomes" id="UP001175147">
    <property type="component" value="Unassembled WGS sequence"/>
</dbReference>
<feature type="domain" description="4Fe-4S ferredoxin-type" evidence="4">
    <location>
        <begin position="4"/>
        <end position="33"/>
    </location>
</feature>
<dbReference type="EMBL" id="JAUPBM010000048">
    <property type="protein sequence ID" value="MDO7020165.1"/>
    <property type="molecule type" value="Genomic_DNA"/>
</dbReference>
<dbReference type="InterPro" id="IPR052911">
    <property type="entry name" value="Corrinoid_activation_enz"/>
</dbReference>
<keyword evidence="1" id="KW-0479">Metal-binding</keyword>
<dbReference type="Gene3D" id="3.30.70.20">
    <property type="match status" value="1"/>
</dbReference>
<organism evidence="5 6">
    <name type="scientific">Brachyspira innocens</name>
    <dbReference type="NCBI Taxonomy" id="13264"/>
    <lineage>
        <taxon>Bacteria</taxon>
        <taxon>Pseudomonadati</taxon>
        <taxon>Spirochaetota</taxon>
        <taxon>Spirochaetia</taxon>
        <taxon>Brachyspirales</taxon>
        <taxon>Brachyspiraceae</taxon>
        <taxon>Brachyspira</taxon>
    </lineage>
</organism>
<name>A0ABT8YZ12_9SPIR</name>
<dbReference type="PROSITE" id="PS51379">
    <property type="entry name" value="4FE4S_FER_2"/>
    <property type="match status" value="2"/>
</dbReference>
<keyword evidence="6" id="KW-1185">Reference proteome</keyword>
<dbReference type="PANTHER" id="PTHR42895">
    <property type="entry name" value="IRON-SULFUR CLUSTER-BINDING PROTEIN-RELATED"/>
    <property type="match status" value="1"/>
</dbReference>
<dbReference type="InterPro" id="IPR017896">
    <property type="entry name" value="4Fe4S_Fe-S-bd"/>
</dbReference>
<protein>
    <submittedName>
        <fullName evidence="5">4Fe-4S binding protein</fullName>
    </submittedName>
</protein>